<sequence>MAATMNGSVRRWLRRRSGQQQNPGDGCKPLLGTLVDMKILISLFKQRPEISTAETRGSHPFLSYYGFQ</sequence>
<reference evidence="1 2" key="1">
    <citation type="journal article" date="2022" name="Hortic Res">
        <title>A haplotype resolved chromosomal level avocado genome allows analysis of novel avocado genes.</title>
        <authorList>
            <person name="Nath O."/>
            <person name="Fletcher S.J."/>
            <person name="Hayward A."/>
            <person name="Shaw L.M."/>
            <person name="Masouleh A.K."/>
            <person name="Furtado A."/>
            <person name="Henry R.J."/>
            <person name="Mitter N."/>
        </authorList>
    </citation>
    <scope>NUCLEOTIDE SEQUENCE [LARGE SCALE GENOMIC DNA]</scope>
    <source>
        <strain evidence="2">cv. Hass</strain>
    </source>
</reference>
<evidence type="ECO:0000313" key="2">
    <source>
        <dbReference type="Proteomes" id="UP001234297"/>
    </source>
</evidence>
<gene>
    <name evidence="1" type="ORF">MRB53_017620</name>
</gene>
<dbReference type="EMBL" id="CM056813">
    <property type="protein sequence ID" value="KAJ8640926.1"/>
    <property type="molecule type" value="Genomic_DNA"/>
</dbReference>
<name>A0ACC2M6G9_PERAE</name>
<evidence type="ECO:0000313" key="1">
    <source>
        <dbReference type="EMBL" id="KAJ8640926.1"/>
    </source>
</evidence>
<accession>A0ACC2M6G9</accession>
<dbReference type="Proteomes" id="UP001234297">
    <property type="component" value="Chromosome 5"/>
</dbReference>
<proteinExistence type="predicted"/>
<protein>
    <submittedName>
        <fullName evidence="1">Uncharacterized protein</fullName>
    </submittedName>
</protein>
<keyword evidence="2" id="KW-1185">Reference proteome</keyword>
<comment type="caution">
    <text evidence="1">The sequence shown here is derived from an EMBL/GenBank/DDBJ whole genome shotgun (WGS) entry which is preliminary data.</text>
</comment>
<organism evidence="1 2">
    <name type="scientific">Persea americana</name>
    <name type="common">Avocado</name>
    <dbReference type="NCBI Taxonomy" id="3435"/>
    <lineage>
        <taxon>Eukaryota</taxon>
        <taxon>Viridiplantae</taxon>
        <taxon>Streptophyta</taxon>
        <taxon>Embryophyta</taxon>
        <taxon>Tracheophyta</taxon>
        <taxon>Spermatophyta</taxon>
        <taxon>Magnoliopsida</taxon>
        <taxon>Magnoliidae</taxon>
        <taxon>Laurales</taxon>
        <taxon>Lauraceae</taxon>
        <taxon>Persea</taxon>
    </lineage>
</organism>